<sequence length="253" mass="29171">MTSKPAPTLHHLTESQSIRILFALEELSLLHNQPYNLKVYNRVKGRAPGELKNLFPLGKSPILEIPPTTSVTDPELRHFSTSPDPNTDRTIVTESRLILHYLANNYAGNLWTPTAEDEARDAYFQDFAMCTLASITERILIFDLIPQVTPFLFRPITWTIFYPFARMFKKDLEGPFTLMENCLSESKEWFSGQKIGIADFCMMWPMDVAEQRGWFDETKYPKIMGWLKRIRGKEAYKIAVEKSGGYDLKTFGM</sequence>
<dbReference type="EMBL" id="MVGC01000314">
    <property type="protein sequence ID" value="RJE20358.1"/>
    <property type="molecule type" value="Genomic_DNA"/>
</dbReference>
<dbReference type="PANTHER" id="PTHR44051:SF9">
    <property type="entry name" value="GLUTATHIONE S-TRANSFERASE 1"/>
    <property type="match status" value="1"/>
</dbReference>
<evidence type="ECO:0000313" key="3">
    <source>
        <dbReference type="EMBL" id="RJE20358.1"/>
    </source>
</evidence>
<evidence type="ECO:0000313" key="4">
    <source>
        <dbReference type="Proteomes" id="UP000266188"/>
    </source>
</evidence>
<dbReference type="Gene3D" id="1.20.1050.10">
    <property type="match status" value="1"/>
</dbReference>
<dbReference type="Gene3D" id="3.40.30.10">
    <property type="entry name" value="Glutaredoxin"/>
    <property type="match status" value="1"/>
</dbReference>
<accession>A0A3A2ZB33</accession>
<dbReference type="SUPFAM" id="SSF52833">
    <property type="entry name" value="Thioredoxin-like"/>
    <property type="match status" value="1"/>
</dbReference>
<dbReference type="Pfam" id="PF00043">
    <property type="entry name" value="GST_C"/>
    <property type="match status" value="1"/>
</dbReference>
<organism evidence="3 4">
    <name type="scientific">Aspergillus sclerotialis</name>
    <dbReference type="NCBI Taxonomy" id="2070753"/>
    <lineage>
        <taxon>Eukaryota</taxon>
        <taxon>Fungi</taxon>
        <taxon>Dikarya</taxon>
        <taxon>Ascomycota</taxon>
        <taxon>Pezizomycotina</taxon>
        <taxon>Eurotiomycetes</taxon>
        <taxon>Eurotiomycetidae</taxon>
        <taxon>Eurotiales</taxon>
        <taxon>Aspergillaceae</taxon>
        <taxon>Aspergillus</taxon>
        <taxon>Aspergillus subgen. Polypaecilum</taxon>
    </lineage>
</organism>
<dbReference type="SUPFAM" id="SSF47616">
    <property type="entry name" value="GST C-terminal domain-like"/>
    <property type="match status" value="1"/>
</dbReference>
<dbReference type="OrthoDB" id="2098326at2759"/>
<name>A0A3A2ZB33_9EURO</name>
<dbReference type="InterPro" id="IPR040079">
    <property type="entry name" value="Glutathione_S-Trfase"/>
</dbReference>
<dbReference type="GO" id="GO:0016740">
    <property type="term" value="F:transferase activity"/>
    <property type="evidence" value="ECO:0007669"/>
    <property type="project" value="UniProtKB-KW"/>
</dbReference>
<feature type="domain" description="GST N-terminal" evidence="2">
    <location>
        <begin position="5"/>
        <end position="110"/>
    </location>
</feature>
<dbReference type="InterPro" id="IPR004046">
    <property type="entry name" value="GST_C"/>
</dbReference>
<keyword evidence="3" id="KW-0808">Transferase</keyword>
<comment type="similarity">
    <text evidence="1">Belongs to the GST superfamily.</text>
</comment>
<gene>
    <name evidence="3" type="ORF">PHISCL_07297</name>
</gene>
<dbReference type="CDD" id="cd03046">
    <property type="entry name" value="GST_N_GTT1_like"/>
    <property type="match status" value="1"/>
</dbReference>
<proteinExistence type="inferred from homology"/>
<dbReference type="PANTHER" id="PTHR44051">
    <property type="entry name" value="GLUTATHIONE S-TRANSFERASE-RELATED"/>
    <property type="match status" value="1"/>
</dbReference>
<dbReference type="Pfam" id="PF13409">
    <property type="entry name" value="GST_N_2"/>
    <property type="match status" value="1"/>
</dbReference>
<dbReference type="InterPro" id="IPR036249">
    <property type="entry name" value="Thioredoxin-like_sf"/>
</dbReference>
<dbReference type="InterPro" id="IPR004045">
    <property type="entry name" value="Glutathione_S-Trfase_N"/>
</dbReference>
<dbReference type="Proteomes" id="UP000266188">
    <property type="component" value="Unassembled WGS sequence"/>
</dbReference>
<dbReference type="PROSITE" id="PS50404">
    <property type="entry name" value="GST_NTER"/>
    <property type="match status" value="1"/>
</dbReference>
<dbReference type="InterPro" id="IPR036282">
    <property type="entry name" value="Glutathione-S-Trfase_C_sf"/>
</dbReference>
<evidence type="ECO:0000256" key="1">
    <source>
        <dbReference type="ARBA" id="ARBA00007409"/>
    </source>
</evidence>
<protein>
    <submittedName>
        <fullName evidence="3">Glutathione s-transferase</fullName>
    </submittedName>
</protein>
<dbReference type="STRING" id="2070753.A0A3A2ZB33"/>
<keyword evidence="4" id="KW-1185">Reference proteome</keyword>
<reference evidence="4" key="1">
    <citation type="submission" date="2017-02" db="EMBL/GenBank/DDBJ databases">
        <authorList>
            <person name="Tafer H."/>
            <person name="Lopandic K."/>
        </authorList>
    </citation>
    <scope>NUCLEOTIDE SEQUENCE [LARGE SCALE GENOMIC DNA]</scope>
    <source>
        <strain evidence="4">CBS 366.77</strain>
    </source>
</reference>
<dbReference type="AlphaFoldDB" id="A0A3A2ZB33"/>
<comment type="caution">
    <text evidence="3">The sequence shown here is derived from an EMBL/GenBank/DDBJ whole genome shotgun (WGS) entry which is preliminary data.</text>
</comment>
<evidence type="ECO:0000259" key="2">
    <source>
        <dbReference type="PROSITE" id="PS50404"/>
    </source>
</evidence>
<dbReference type="SFLD" id="SFLDS00019">
    <property type="entry name" value="Glutathione_Transferase_(cytos"/>
    <property type="match status" value="1"/>
</dbReference>